<evidence type="ECO:0000313" key="3">
    <source>
        <dbReference type="Proteomes" id="UP000253507"/>
    </source>
</evidence>
<organism evidence="2 3">
    <name type="scientific">Streptomyces reniochalinae</name>
    <dbReference type="NCBI Taxonomy" id="2250578"/>
    <lineage>
        <taxon>Bacteria</taxon>
        <taxon>Bacillati</taxon>
        <taxon>Actinomycetota</taxon>
        <taxon>Actinomycetes</taxon>
        <taxon>Kitasatosporales</taxon>
        <taxon>Streptomycetaceae</taxon>
        <taxon>Streptomyces</taxon>
    </lineage>
</organism>
<feature type="compositionally biased region" description="Basic and acidic residues" evidence="1">
    <location>
        <begin position="39"/>
        <end position="51"/>
    </location>
</feature>
<feature type="compositionally biased region" description="Polar residues" evidence="1">
    <location>
        <begin position="171"/>
        <end position="184"/>
    </location>
</feature>
<sequence length="200" mass="21807">MPETEETPAPEQQPEGEREPQETAEQQPPEGGATEWDPETARKEIEKLRREAAKHRTKAKELEPLAQKAREAEEAQKSEAERLTGQLTAAQERIAAIQQRAVRSEVKALAAVEFADPEDAHAFLDLGGYVDEDGDVDTAAISKDLRDLLKRKPHLAKPTDSGPRRPAPDRSQGSSGNGNRTPSDPASEFAAIMSAALKGR</sequence>
<evidence type="ECO:0008006" key="4">
    <source>
        <dbReference type="Google" id="ProtNLM"/>
    </source>
</evidence>
<name>A0A367EVP0_9ACTN</name>
<dbReference type="RefSeq" id="WP_114014918.1">
    <property type="nucleotide sequence ID" value="NZ_QOIM01000026.1"/>
</dbReference>
<dbReference type="OrthoDB" id="4245669at2"/>
<evidence type="ECO:0000256" key="1">
    <source>
        <dbReference type="SAM" id="MobiDB-lite"/>
    </source>
</evidence>
<feature type="region of interest" description="Disordered" evidence="1">
    <location>
        <begin position="147"/>
        <end position="200"/>
    </location>
</feature>
<feature type="region of interest" description="Disordered" evidence="1">
    <location>
        <begin position="1"/>
        <end position="84"/>
    </location>
</feature>
<dbReference type="AlphaFoldDB" id="A0A367EVP0"/>
<reference evidence="2 3" key="1">
    <citation type="submission" date="2018-06" db="EMBL/GenBank/DDBJ databases">
        <title>Streptomyces reniochalinae sp. nov. and Streptomyces diacarnus sp. nov. from marine sponges.</title>
        <authorList>
            <person name="Li L."/>
        </authorList>
    </citation>
    <scope>NUCLEOTIDE SEQUENCE [LARGE SCALE GENOMIC DNA]</scope>
    <source>
        <strain evidence="2 3">LHW50302</strain>
    </source>
</reference>
<proteinExistence type="predicted"/>
<protein>
    <recommendedName>
        <fullName evidence="4">DUF4355 domain-containing protein</fullName>
    </recommendedName>
</protein>
<dbReference type="Proteomes" id="UP000253507">
    <property type="component" value="Unassembled WGS sequence"/>
</dbReference>
<dbReference type="EMBL" id="QOIM01000026">
    <property type="protein sequence ID" value="RCG21749.1"/>
    <property type="molecule type" value="Genomic_DNA"/>
</dbReference>
<feature type="compositionally biased region" description="Basic and acidic residues" evidence="1">
    <location>
        <begin position="59"/>
        <end position="82"/>
    </location>
</feature>
<accession>A0A367EVP0</accession>
<evidence type="ECO:0000313" key="2">
    <source>
        <dbReference type="EMBL" id="RCG21749.1"/>
    </source>
</evidence>
<keyword evidence="3" id="KW-1185">Reference proteome</keyword>
<gene>
    <name evidence="2" type="ORF">DQ392_08560</name>
</gene>
<comment type="caution">
    <text evidence="2">The sequence shown here is derived from an EMBL/GenBank/DDBJ whole genome shotgun (WGS) entry which is preliminary data.</text>
</comment>